<dbReference type="AlphaFoldDB" id="A0A060UPZ5"/>
<proteinExistence type="predicted"/>
<gene>
    <name evidence="2" type="ORF">AFERRI_10236</name>
    <name evidence="1" type="ORF">AFERRI_110042</name>
</gene>
<keyword evidence="3" id="KW-1185">Reference proteome</keyword>
<dbReference type="AntiFam" id="ANF00014">
    <property type="entry name" value="tRNA translation"/>
</dbReference>
<evidence type="ECO:0000313" key="3">
    <source>
        <dbReference type="Proteomes" id="UP000193925"/>
    </source>
</evidence>
<reference evidence="1" key="2">
    <citation type="submission" date="2014-07" db="EMBL/GenBank/DDBJ databases">
        <title>Initial genome analysis of the psychrotolerant acidophile Acidithiobacillus ferrivorans CF27: insights into iron and sulfur oxidation pathways and into biofilm formation.</title>
        <authorList>
            <person name="Talla E."/>
            <person name="Hedrich S."/>
            <person name="Mangenot S."/>
            <person name="Ji B."/>
            <person name="Johnson D.B."/>
            <person name="Barbe V."/>
            <person name="Bonnefoy V."/>
        </authorList>
    </citation>
    <scope>NUCLEOTIDE SEQUENCE [LARGE SCALE GENOMIC DNA]</scope>
    <source>
        <strain evidence="1">CF27</strain>
    </source>
</reference>
<dbReference type="Proteomes" id="UP000193925">
    <property type="component" value="Chromosome AFERRI"/>
</dbReference>
<organism evidence="1">
    <name type="scientific">Acidithiobacillus ferrivorans</name>
    <dbReference type="NCBI Taxonomy" id="160808"/>
    <lineage>
        <taxon>Bacteria</taxon>
        <taxon>Pseudomonadati</taxon>
        <taxon>Pseudomonadota</taxon>
        <taxon>Acidithiobacillia</taxon>
        <taxon>Acidithiobacillales</taxon>
        <taxon>Acidithiobacillaceae</taxon>
        <taxon>Acidithiobacillus</taxon>
    </lineage>
</organism>
<sequence length="66" mass="7523">MHDSKMVLHATIQAFDEWGRGISIVVNTFNKPYNVLILMVRLTGIEPVAYGLEGRCSIRLSYRRKG</sequence>
<accession>A0A060UPZ5</accession>
<reference evidence="1" key="1">
    <citation type="submission" date="2014-03" db="EMBL/GenBank/DDBJ databases">
        <authorList>
            <person name="Genoscope - CEA"/>
        </authorList>
    </citation>
    <scope>NUCLEOTIDE SEQUENCE [LARGE SCALE GENOMIC DNA]</scope>
    <source>
        <strain evidence="1">CF27</strain>
    </source>
</reference>
<evidence type="ECO:0000313" key="1">
    <source>
        <dbReference type="EMBL" id="CDQ08878.1"/>
    </source>
</evidence>
<evidence type="ECO:0000313" key="2">
    <source>
        <dbReference type="EMBL" id="SMH64203.1"/>
    </source>
</evidence>
<dbReference type="EMBL" id="LT841305">
    <property type="protein sequence ID" value="SMH64203.1"/>
    <property type="molecule type" value="Genomic_DNA"/>
</dbReference>
<name>A0A060UPZ5_9PROT</name>
<dbReference type="EMBL" id="CCCS020000003">
    <property type="protein sequence ID" value="CDQ08878.1"/>
    <property type="molecule type" value="Genomic_DNA"/>
</dbReference>
<reference evidence="2 3" key="3">
    <citation type="submission" date="2017-03" db="EMBL/GenBank/DDBJ databases">
        <authorList>
            <person name="Regsiter A."/>
            <person name="William W."/>
        </authorList>
    </citation>
    <scope>NUCLEOTIDE SEQUENCE [LARGE SCALE GENOMIC DNA]</scope>
    <source>
        <strain evidence="2">PRJEB5721</strain>
    </source>
</reference>
<protein>
    <submittedName>
        <fullName evidence="1">Uncharacterized protein</fullName>
    </submittedName>
</protein>